<dbReference type="Gene3D" id="3.90.220.20">
    <property type="entry name" value="DNA methylase specificity domains"/>
    <property type="match status" value="1"/>
</dbReference>
<reference evidence="5 6" key="1">
    <citation type="submission" date="2021-01" db="EMBL/GenBank/DDBJ databases">
        <title>FDA dAtabase for Regulatory Grade micrObial Sequences (FDA-ARGOS): Supporting development and validation of Infectious Disease Dx tests.</title>
        <authorList>
            <person name="Sproer C."/>
            <person name="Gronow S."/>
            <person name="Severitt S."/>
            <person name="Schroder I."/>
            <person name="Tallon L."/>
            <person name="Sadzewicz L."/>
            <person name="Zhao X."/>
            <person name="Boylan J."/>
            <person name="Ott S."/>
            <person name="Bowen H."/>
            <person name="Vavikolanu K."/>
            <person name="Mehta A."/>
            <person name="Aluvathingal J."/>
            <person name="Nadendla S."/>
            <person name="Lowell S."/>
            <person name="Myers T."/>
            <person name="Yan Y."/>
            <person name="Sichtig H."/>
        </authorList>
    </citation>
    <scope>NUCLEOTIDE SEQUENCE [LARGE SCALE GENOMIC DNA]</scope>
    <source>
        <strain evidence="5 6">FDAARGOS_1126</strain>
    </source>
</reference>
<keyword evidence="3" id="KW-0238">DNA-binding</keyword>
<dbReference type="SUPFAM" id="SSF116734">
    <property type="entry name" value="DNA methylase specificity domain"/>
    <property type="match status" value="1"/>
</dbReference>
<evidence type="ECO:0000256" key="1">
    <source>
        <dbReference type="ARBA" id="ARBA00010923"/>
    </source>
</evidence>
<dbReference type="Proteomes" id="UP000595375">
    <property type="component" value="Chromosome"/>
</dbReference>
<dbReference type="EMBL" id="CP068114">
    <property type="protein sequence ID" value="QQS88659.1"/>
    <property type="molecule type" value="Genomic_DNA"/>
</dbReference>
<dbReference type="Pfam" id="PF01420">
    <property type="entry name" value="Methylase_S"/>
    <property type="match status" value="1"/>
</dbReference>
<comment type="similarity">
    <text evidence="1">Belongs to the type-I restriction system S methylase family.</text>
</comment>
<dbReference type="InterPro" id="IPR000055">
    <property type="entry name" value="Restrct_endonuc_typeI_TRD"/>
</dbReference>
<keyword evidence="5" id="KW-0540">Nuclease</keyword>
<organism evidence="5 6">
    <name type="scientific">Fusobacterium canifelinum</name>
    <dbReference type="NCBI Taxonomy" id="285729"/>
    <lineage>
        <taxon>Bacteria</taxon>
        <taxon>Fusobacteriati</taxon>
        <taxon>Fusobacteriota</taxon>
        <taxon>Fusobacteriia</taxon>
        <taxon>Fusobacteriales</taxon>
        <taxon>Fusobacteriaceae</taxon>
        <taxon>Fusobacterium</taxon>
    </lineage>
</organism>
<evidence type="ECO:0000256" key="3">
    <source>
        <dbReference type="ARBA" id="ARBA00023125"/>
    </source>
</evidence>
<proteinExistence type="inferred from homology"/>
<evidence type="ECO:0000256" key="2">
    <source>
        <dbReference type="ARBA" id="ARBA00022747"/>
    </source>
</evidence>
<dbReference type="GO" id="GO:0004519">
    <property type="term" value="F:endonuclease activity"/>
    <property type="evidence" value="ECO:0007669"/>
    <property type="project" value="UniProtKB-KW"/>
</dbReference>
<keyword evidence="5" id="KW-0378">Hydrolase</keyword>
<keyword evidence="6" id="KW-1185">Reference proteome</keyword>
<accession>A0ABX7CGY2</accession>
<evidence type="ECO:0000313" key="5">
    <source>
        <dbReference type="EMBL" id="QQS88659.1"/>
    </source>
</evidence>
<dbReference type="InterPro" id="IPR044946">
    <property type="entry name" value="Restrct_endonuc_typeI_TRD_sf"/>
</dbReference>
<protein>
    <submittedName>
        <fullName evidence="5">Restriction endonuclease subunit S</fullName>
    </submittedName>
</protein>
<evidence type="ECO:0000313" key="6">
    <source>
        <dbReference type="Proteomes" id="UP000595375"/>
    </source>
</evidence>
<keyword evidence="5" id="KW-0255">Endonuclease</keyword>
<feature type="domain" description="Type I restriction modification DNA specificity" evidence="4">
    <location>
        <begin position="6"/>
        <end position="146"/>
    </location>
</feature>
<name>A0ABX7CGY2_9FUSO</name>
<keyword evidence="2" id="KW-0680">Restriction system</keyword>
<sequence length="158" mass="18415">MSIGKRVLNKELTEYGIPVYSSNVFEPFGFIDKDILQDFSKPSVIWGIDGDWMVNSIPQNVPFYPTDHIGVIRLNTDKINYRYLAYKLQKEGEHEGFSRSYRASINQIKKISISVPSIDKQNEAIKRIEKFESKISLEKEKIFKIQEEIKKVLIEKLN</sequence>
<evidence type="ECO:0000259" key="4">
    <source>
        <dbReference type="Pfam" id="PF01420"/>
    </source>
</evidence>
<gene>
    <name evidence="5" type="ORF">I6I83_01085</name>
</gene>